<evidence type="ECO:0000313" key="6">
    <source>
        <dbReference type="Proteomes" id="UP000254326"/>
    </source>
</evidence>
<evidence type="ECO:0000256" key="2">
    <source>
        <dbReference type="PIRSR" id="PIRSR018249-2"/>
    </source>
</evidence>
<dbReference type="GO" id="GO:0046872">
    <property type="term" value="F:metal ion binding"/>
    <property type="evidence" value="ECO:0007669"/>
    <property type="project" value="UniProtKB-KW"/>
</dbReference>
<organism evidence="5 6">
    <name type="scientific">Marinomonas piezotolerans</name>
    <dbReference type="NCBI Taxonomy" id="2213058"/>
    <lineage>
        <taxon>Bacteria</taxon>
        <taxon>Pseudomonadati</taxon>
        <taxon>Pseudomonadota</taxon>
        <taxon>Gammaproteobacteria</taxon>
        <taxon>Oceanospirillales</taxon>
        <taxon>Oceanospirillaceae</taxon>
        <taxon>Marinomonas</taxon>
    </lineage>
</organism>
<name>A0A370U5U0_9GAMM</name>
<dbReference type="SUPFAM" id="SSF53335">
    <property type="entry name" value="S-adenosyl-L-methionine-dependent methyltransferases"/>
    <property type="match status" value="1"/>
</dbReference>
<feature type="binding site" evidence="2">
    <location>
        <begin position="101"/>
        <end position="102"/>
    </location>
    <ligand>
        <name>S-adenosyl-L-methionine</name>
        <dbReference type="ChEBI" id="CHEBI:59789"/>
    </ligand>
</feature>
<dbReference type="GO" id="GO:0032259">
    <property type="term" value="P:methylation"/>
    <property type="evidence" value="ECO:0007669"/>
    <property type="project" value="UniProtKB-KW"/>
</dbReference>
<dbReference type="RefSeq" id="WP_115469093.1">
    <property type="nucleotide sequence ID" value="NZ_QKRA01000009.1"/>
</dbReference>
<keyword evidence="5" id="KW-0808">Transferase</keyword>
<dbReference type="InterPro" id="IPR013216">
    <property type="entry name" value="Methyltransf_11"/>
</dbReference>
<dbReference type="OrthoDB" id="108476at2"/>
<dbReference type="PANTHER" id="PTHR42912:SF45">
    <property type="entry name" value="23S RRNA (GUANINE(745)-N(1))-METHYLTRANSFERASE"/>
    <property type="match status" value="1"/>
</dbReference>
<evidence type="ECO:0000313" key="5">
    <source>
        <dbReference type="EMBL" id="RDL43142.1"/>
    </source>
</evidence>
<evidence type="ECO:0000259" key="3">
    <source>
        <dbReference type="Pfam" id="PF08241"/>
    </source>
</evidence>
<keyword evidence="1" id="KW-0479">Metal-binding</keyword>
<keyword evidence="2" id="KW-0949">S-adenosyl-L-methionine</keyword>
<sequence length="281" mass="31622">MSNLDHLLCPIDQQPLTRSGRSLVCLNNHSFDIAKSGYVNLLPVQNKHSKDPGDSKAMVSARQDFLMSGLYDPILTGILESMPTVLKQRILFSMLDAGCGEGYYLNWLKRQSEHQIDAVGVDISKWAITAASKKSKQIDWVVGSNAHLPMPDGRFDCVMCAFGFPVVSEFHRVLSDDGWLLLVESGERHLIELRKVLYPEIRPYQSTFADGMGGFQLQFESSVEFSFTLKTQQSIANLLSMTPHIHKAPYEGREAVLALESIQLTGDVRLRWYRKQGKLEC</sequence>
<dbReference type="Pfam" id="PF08241">
    <property type="entry name" value="Methyltransf_11"/>
    <property type="match status" value="1"/>
</dbReference>
<feature type="binding site" evidence="2">
    <location>
        <position position="189"/>
    </location>
    <ligand>
        <name>S-adenosyl-L-methionine</name>
        <dbReference type="ChEBI" id="CHEBI:59789"/>
    </ligand>
</feature>
<feature type="binding site" evidence="1">
    <location>
        <position position="25"/>
    </location>
    <ligand>
        <name>Zn(2+)</name>
        <dbReference type="ChEBI" id="CHEBI:29105"/>
    </ligand>
</feature>
<evidence type="ECO:0000259" key="4">
    <source>
        <dbReference type="Pfam" id="PF21302"/>
    </source>
</evidence>
<dbReference type="InterPro" id="IPR016718">
    <property type="entry name" value="rRNA_m1G-MeTrfase_A_prd"/>
</dbReference>
<dbReference type="PIRSF" id="PIRSF018249">
    <property type="entry name" value="MyrA_prd"/>
    <property type="match status" value="1"/>
</dbReference>
<dbReference type="CDD" id="cd02440">
    <property type="entry name" value="AdoMet_MTases"/>
    <property type="match status" value="1"/>
</dbReference>
<feature type="domain" description="Methyltransferase type 11" evidence="3">
    <location>
        <begin position="95"/>
        <end position="181"/>
    </location>
</feature>
<dbReference type="InterPro" id="IPR048647">
    <property type="entry name" value="RlmA_N"/>
</dbReference>
<dbReference type="Proteomes" id="UP000254326">
    <property type="component" value="Unassembled WGS sequence"/>
</dbReference>
<dbReference type="EMBL" id="QKRA01000009">
    <property type="protein sequence ID" value="RDL43142.1"/>
    <property type="molecule type" value="Genomic_DNA"/>
</dbReference>
<dbReference type="InterPro" id="IPR050508">
    <property type="entry name" value="Methyltransf_Superfamily"/>
</dbReference>
<comment type="caution">
    <text evidence="5">The sequence shown here is derived from an EMBL/GenBank/DDBJ whole genome shotgun (WGS) entry which is preliminary data.</text>
</comment>
<proteinExistence type="predicted"/>
<feature type="binding site" evidence="1">
    <location>
        <position position="29"/>
    </location>
    <ligand>
        <name>Zn(2+)</name>
        <dbReference type="ChEBI" id="CHEBI:29105"/>
    </ligand>
</feature>
<dbReference type="InterPro" id="IPR029063">
    <property type="entry name" value="SAM-dependent_MTases_sf"/>
</dbReference>
<gene>
    <name evidence="5" type="ORF">DN730_15660</name>
</gene>
<dbReference type="Gene3D" id="3.40.50.150">
    <property type="entry name" value="Vaccinia Virus protein VP39"/>
    <property type="match status" value="1"/>
</dbReference>
<dbReference type="GO" id="GO:0008757">
    <property type="term" value="F:S-adenosylmethionine-dependent methyltransferase activity"/>
    <property type="evidence" value="ECO:0007669"/>
    <property type="project" value="InterPro"/>
</dbReference>
<dbReference type="Pfam" id="PF21302">
    <property type="entry name" value="Zn_ribbon_RlmA"/>
    <property type="match status" value="1"/>
</dbReference>
<accession>A0A370U5U0</accession>
<evidence type="ECO:0000256" key="1">
    <source>
        <dbReference type="PIRSR" id="PIRSR018249-1"/>
    </source>
</evidence>
<dbReference type="PANTHER" id="PTHR42912">
    <property type="entry name" value="METHYLTRANSFERASE"/>
    <property type="match status" value="1"/>
</dbReference>
<protein>
    <submittedName>
        <fullName evidence="5">rRNA (Guanine-N1)-methyltransferase</fullName>
    </submittedName>
</protein>
<feature type="binding site" evidence="2">
    <location>
        <position position="71"/>
    </location>
    <ligand>
        <name>S-adenosyl-L-methionine</name>
        <dbReference type="ChEBI" id="CHEBI:59789"/>
    </ligand>
</feature>
<keyword evidence="6" id="KW-1185">Reference proteome</keyword>
<keyword evidence="5" id="KW-0489">Methyltransferase</keyword>
<feature type="domain" description="23S rRNA (guanine(745)-N(1))-methyltransferase N-terminal" evidence="4">
    <location>
        <begin position="8"/>
        <end position="50"/>
    </location>
</feature>
<keyword evidence="1" id="KW-0862">Zinc</keyword>
<reference evidence="5 6" key="1">
    <citation type="submission" date="2018-06" db="EMBL/GenBank/DDBJ databases">
        <title>Marinomonas sp. YLB-05 draft genome sequence.</title>
        <authorList>
            <person name="Yu L."/>
            <person name="Tang X."/>
        </authorList>
    </citation>
    <scope>NUCLEOTIDE SEQUENCE [LARGE SCALE GENOMIC DNA]</scope>
    <source>
        <strain evidence="5 6">YLB-05</strain>
    </source>
</reference>
<dbReference type="AlphaFoldDB" id="A0A370U5U0"/>